<dbReference type="GO" id="GO:0006106">
    <property type="term" value="P:fumarate metabolic process"/>
    <property type="evidence" value="ECO:0007669"/>
    <property type="project" value="InterPro"/>
</dbReference>
<dbReference type="RefSeq" id="WP_091365003.1">
    <property type="nucleotide sequence ID" value="NZ_FMXA01000017.1"/>
</dbReference>
<dbReference type="GO" id="GO:0005737">
    <property type="term" value="C:cytoplasm"/>
    <property type="evidence" value="ECO:0007669"/>
    <property type="project" value="UniProtKB-SubCell"/>
</dbReference>
<comment type="function">
    <text evidence="4">Involved in the TCA cycle. Catalyzes the stereospecific interconversion of fumarate to L-malate.</text>
</comment>
<comment type="catalytic activity">
    <reaction evidence="4">
        <text>(S)-malate = fumarate + H2O</text>
        <dbReference type="Rhea" id="RHEA:12460"/>
        <dbReference type="ChEBI" id="CHEBI:15377"/>
        <dbReference type="ChEBI" id="CHEBI:15589"/>
        <dbReference type="ChEBI" id="CHEBI:29806"/>
        <dbReference type="EC" id="4.2.1.2"/>
    </reaction>
</comment>
<dbReference type="InterPro" id="IPR000362">
    <property type="entry name" value="Fumarate_lyase_fam"/>
</dbReference>
<comment type="subcellular location">
    <subcellularLocation>
        <location evidence="4">Cytoplasm</location>
    </subcellularLocation>
</comment>
<evidence type="ECO:0000259" key="6">
    <source>
        <dbReference type="Pfam" id="PF10415"/>
    </source>
</evidence>
<dbReference type="InterPro" id="IPR022761">
    <property type="entry name" value="Fumarate_lyase_N"/>
</dbReference>
<feature type="binding site" evidence="4">
    <location>
        <begin position="321"/>
        <end position="323"/>
    </location>
    <ligand>
        <name>substrate</name>
    </ligand>
</feature>
<dbReference type="OrthoDB" id="9802809at2"/>
<dbReference type="GO" id="GO:0006099">
    <property type="term" value="P:tricarboxylic acid cycle"/>
    <property type="evidence" value="ECO:0007669"/>
    <property type="project" value="UniProtKB-UniRule"/>
</dbReference>
<dbReference type="EMBL" id="FMXA01000017">
    <property type="protein sequence ID" value="SDA55708.1"/>
    <property type="molecule type" value="Genomic_DNA"/>
</dbReference>
<evidence type="ECO:0000259" key="5">
    <source>
        <dbReference type="Pfam" id="PF00206"/>
    </source>
</evidence>
<dbReference type="Gene3D" id="1.10.275.10">
    <property type="entry name" value="Fumarase/aspartase (N-terminal domain)"/>
    <property type="match status" value="1"/>
</dbReference>
<dbReference type="GO" id="GO:0004333">
    <property type="term" value="F:fumarate hydratase activity"/>
    <property type="evidence" value="ECO:0007669"/>
    <property type="project" value="UniProtKB-UniRule"/>
</dbReference>
<dbReference type="PANTHER" id="PTHR11444:SF1">
    <property type="entry name" value="FUMARATE HYDRATASE, MITOCHONDRIAL"/>
    <property type="match status" value="1"/>
</dbReference>
<comment type="similarity">
    <text evidence="2 4">Belongs to the class-II fumarase/aspartase family. Fumarase subfamily.</text>
</comment>
<feature type="binding site" description="in site B" evidence="4">
    <location>
        <begin position="126"/>
        <end position="129"/>
    </location>
    <ligand>
        <name>substrate</name>
    </ligand>
</feature>
<dbReference type="FunFam" id="1.10.40.30:FF:000002">
    <property type="entry name" value="Fumarate hydratase class II"/>
    <property type="match status" value="1"/>
</dbReference>
<evidence type="ECO:0000256" key="3">
    <source>
        <dbReference type="ARBA" id="ARBA00023239"/>
    </source>
</evidence>
<dbReference type="NCBIfam" id="TIGR00979">
    <property type="entry name" value="fumC_II"/>
    <property type="match status" value="1"/>
</dbReference>
<evidence type="ECO:0000256" key="1">
    <source>
        <dbReference type="ARBA" id="ARBA00001494"/>
    </source>
</evidence>
<dbReference type="EC" id="4.2.1.2" evidence="4"/>
<dbReference type="FunFam" id="1.10.275.10:FF:000001">
    <property type="entry name" value="Fumarate hydratase, mitochondrial"/>
    <property type="match status" value="1"/>
</dbReference>
<comment type="subunit">
    <text evidence="4">Homotetramer.</text>
</comment>
<dbReference type="InterPro" id="IPR024083">
    <property type="entry name" value="Fumarase/histidase_N"/>
</dbReference>
<dbReference type="GO" id="GO:0008797">
    <property type="term" value="F:aspartate ammonia-lyase activity"/>
    <property type="evidence" value="ECO:0007669"/>
    <property type="project" value="UniProtKB-EC"/>
</dbReference>
<keyword evidence="8" id="KW-1185">Reference proteome</keyword>
<dbReference type="UniPathway" id="UPA00223">
    <property type="reaction ID" value="UER01007"/>
</dbReference>
<dbReference type="FunFam" id="1.20.200.10:FF:000001">
    <property type="entry name" value="Fumarate hydratase, mitochondrial"/>
    <property type="match status" value="1"/>
</dbReference>
<dbReference type="PRINTS" id="PR00145">
    <property type="entry name" value="ARGSUCLYASE"/>
</dbReference>
<evidence type="ECO:0000313" key="7">
    <source>
        <dbReference type="EMBL" id="SDA55708.1"/>
    </source>
</evidence>
<organism evidence="7 8">
    <name type="scientific">Allisonella histaminiformans</name>
    <dbReference type="NCBI Taxonomy" id="209880"/>
    <lineage>
        <taxon>Bacteria</taxon>
        <taxon>Bacillati</taxon>
        <taxon>Bacillota</taxon>
        <taxon>Negativicutes</taxon>
        <taxon>Veillonellales</taxon>
        <taxon>Veillonellaceae</taxon>
        <taxon>Allisonella</taxon>
    </lineage>
</organism>
<dbReference type="Gene3D" id="1.10.40.30">
    <property type="entry name" value="Fumarase/aspartase (C-terminal domain)"/>
    <property type="match status" value="1"/>
</dbReference>
<feature type="binding site" evidence="4">
    <location>
        <position position="316"/>
    </location>
    <ligand>
        <name>substrate</name>
    </ligand>
</feature>
<feature type="domain" description="Fumarate lyase N-terminal" evidence="5">
    <location>
        <begin position="11"/>
        <end position="339"/>
    </location>
</feature>
<feature type="active site" description="Proton donor/acceptor" evidence="4">
    <location>
        <position position="185"/>
    </location>
</feature>
<dbReference type="PRINTS" id="PR00149">
    <property type="entry name" value="FUMRATELYASE"/>
</dbReference>
<evidence type="ECO:0000256" key="2">
    <source>
        <dbReference type="ARBA" id="ARBA00009084"/>
    </source>
</evidence>
<dbReference type="InterPro" id="IPR008948">
    <property type="entry name" value="L-Aspartase-like"/>
</dbReference>
<dbReference type="PROSITE" id="PS00163">
    <property type="entry name" value="FUMARATE_LYASES"/>
    <property type="match status" value="1"/>
</dbReference>
<dbReference type="GeneID" id="87756293"/>
<feature type="binding site" evidence="4">
    <location>
        <begin position="136"/>
        <end position="138"/>
    </location>
    <ligand>
        <name>substrate</name>
    </ligand>
</feature>
<gene>
    <name evidence="4" type="primary">fumC</name>
    <name evidence="7" type="ORF">SAMN02910343_01286</name>
</gene>
<feature type="domain" description="Fumarase C C-terminal" evidence="6">
    <location>
        <begin position="405"/>
        <end position="457"/>
    </location>
</feature>
<dbReference type="Proteomes" id="UP000199689">
    <property type="component" value="Unassembled WGS sequence"/>
</dbReference>
<dbReference type="Pfam" id="PF00206">
    <property type="entry name" value="Lyase_1"/>
    <property type="match status" value="1"/>
</dbReference>
<name>A0A1G5WC67_9FIRM</name>
<dbReference type="Gene3D" id="1.20.200.10">
    <property type="entry name" value="Fumarase/aspartase (Central domain)"/>
    <property type="match status" value="1"/>
</dbReference>
<evidence type="ECO:0000313" key="8">
    <source>
        <dbReference type="Proteomes" id="UP000199689"/>
    </source>
</evidence>
<accession>A0A1G5WC67</accession>
<dbReference type="STRING" id="209880.SAMN02910343_01286"/>
<keyword evidence="3 4" id="KW-0456">Lyase</keyword>
<reference evidence="7 8" key="1">
    <citation type="submission" date="2016-10" db="EMBL/GenBank/DDBJ databases">
        <authorList>
            <person name="de Groot N.N."/>
        </authorList>
    </citation>
    <scope>NUCLEOTIDE SEQUENCE [LARGE SCALE GENOMIC DNA]</scope>
    <source>
        <strain evidence="7 8">DSM 15230</strain>
    </source>
</reference>
<comment type="catalytic activity">
    <reaction evidence="1">
        <text>L-aspartate = fumarate + NH4(+)</text>
        <dbReference type="Rhea" id="RHEA:16601"/>
        <dbReference type="ChEBI" id="CHEBI:28938"/>
        <dbReference type="ChEBI" id="CHEBI:29806"/>
        <dbReference type="ChEBI" id="CHEBI:29991"/>
        <dbReference type="EC" id="4.3.1.1"/>
    </reaction>
</comment>
<dbReference type="CDD" id="cd01362">
    <property type="entry name" value="Fumarase_classII"/>
    <property type="match status" value="1"/>
</dbReference>
<dbReference type="InterPro" id="IPR020557">
    <property type="entry name" value="Fumarate_lyase_CS"/>
</dbReference>
<dbReference type="InterPro" id="IPR018951">
    <property type="entry name" value="Fumarase_C_C"/>
</dbReference>
<dbReference type="HAMAP" id="MF_00743">
    <property type="entry name" value="FumaraseC"/>
    <property type="match status" value="1"/>
</dbReference>
<dbReference type="SUPFAM" id="SSF48557">
    <property type="entry name" value="L-aspartase-like"/>
    <property type="match status" value="1"/>
</dbReference>
<dbReference type="GO" id="GO:0006108">
    <property type="term" value="P:malate metabolic process"/>
    <property type="evidence" value="ECO:0007669"/>
    <property type="project" value="TreeGrafter"/>
</dbReference>
<comment type="miscellaneous">
    <text evidence="4">There are 2 substrate-binding sites: the catalytic A site, and the non-catalytic B site that may play a role in the transfer of substrate or product between the active site and the solvent. Alternatively, the B site may bind allosteric effectors.</text>
</comment>
<proteinExistence type="inferred from homology"/>
<feature type="binding site" evidence="4">
    <location>
        <position position="184"/>
    </location>
    <ligand>
        <name>substrate</name>
    </ligand>
</feature>
<dbReference type="Pfam" id="PF10415">
    <property type="entry name" value="FumaraseC_C"/>
    <property type="match status" value="1"/>
</dbReference>
<comment type="pathway">
    <text evidence="4">Carbohydrate metabolism; tricarboxylic acid cycle; (S)-malate from fumarate: step 1/1.</text>
</comment>
<dbReference type="AlphaFoldDB" id="A0A1G5WC67"/>
<feature type="binding site" evidence="4">
    <location>
        <begin position="96"/>
        <end position="98"/>
    </location>
    <ligand>
        <name>substrate</name>
    </ligand>
</feature>
<dbReference type="PANTHER" id="PTHR11444">
    <property type="entry name" value="ASPARTATEAMMONIA/ARGININOSUCCINATE/ADENYLOSUCCINATE LYASE"/>
    <property type="match status" value="1"/>
</dbReference>
<keyword evidence="4" id="KW-0816">Tricarboxylic acid cycle</keyword>
<feature type="site" description="Important for catalytic activity" evidence="4">
    <location>
        <position position="328"/>
    </location>
</feature>
<sequence>MEFRKEHDALGEVLVPADHKWGAQTERSHKNFKIGERMPMEIIYALAVLKKACAKVNFDMGKIDRFKKDAIQETCDEIIKGKWDDEFPLVVYQTGSGTQTNMNVNEVIAHIATQKLHDAGSDKIVHPNDDVNCSQSSNDTFPTAMHIAAVKALHDYLYNPLDELITTFQFRSEKYMHIVKIGRTHLQDAVPLTFGQEMSGWMTLLRRSKSMIKDAEQHLLGLAIGGTAVGTGLNAPKGFGDAAASAVCDQVGLPFYSEENKFYALTGRDSLVFAHGALEALAMDMMKIANDVRMLASGPKAGLGEISIPANEPGSSIMPGKVNPTQCEAVTMVACRVHGNQSVISMAASQGNFELNVFAPVIAATFIESVKLLGQVIASFNKHCARGIKPIEEKMNELVKRSLMLVTALSPVIGHDNAAKIANKAFEDNITLKEAAVELGFMTAEEYDQHVDPKAMTMVEDDD</sequence>
<evidence type="ECO:0000256" key="4">
    <source>
        <dbReference type="HAMAP-Rule" id="MF_00743"/>
    </source>
</evidence>
<protein>
    <recommendedName>
        <fullName evidence="4">Fumarate hydratase class II</fullName>
        <shortName evidence="4">Fumarase C</shortName>
        <ecNumber evidence="4">4.2.1.2</ecNumber>
    </recommendedName>
    <alternativeName>
        <fullName evidence="4">Aerobic fumarase</fullName>
    </alternativeName>
    <alternativeName>
        <fullName evidence="4">Iron-independent fumarase</fullName>
    </alternativeName>
</protein>
<dbReference type="InterPro" id="IPR005677">
    <property type="entry name" value="Fum_hydII"/>
</dbReference>
<feature type="active site" evidence="4">
    <location>
        <position position="315"/>
    </location>
</feature>
<keyword evidence="4" id="KW-0963">Cytoplasm</keyword>